<evidence type="ECO:0000313" key="1">
    <source>
        <dbReference type="EMBL" id="QUT04382.1"/>
    </source>
</evidence>
<protein>
    <submittedName>
        <fullName evidence="1">Capsular biosynthesis protein</fullName>
    </submittedName>
</protein>
<sequence>MKPGLLRQRNFLFLQGPAGPVFWMLGQELLALGCGVHRINLNGGDKHDWPAAAVDYRGLPSRWPLFIDRYLRDNNITDLMLFGDCRPMHIAARGMAKLRGVNVHVLEEGYIRPDWMTFEPDGVNGHSTLSRDARWFLTEARNLPPLPDLPPVTASFQRRARDGLHYYTNVALGRFRFLPYKSHRPESPIVEGVGWLKRFALQPRRARQTREALKTIEGKPYFVLPLQLSADYQIRIHSPFDTMQAAAEYMMVSFARHAPKDSYLVVKEHPLDSSFFNWRRFVLAKARALGMSDRILHVDVCDLAELSTKSRGMVCVNSTSGTLALTIGIPVLVLGEAIYNIPGITHEGHIDGFWNLPQRPKPEVYDAFKRVLYARCLIRGGVASQSAVDSLVSNVVDRLFNDPLHSLQKFKLQNVA</sequence>
<dbReference type="Pfam" id="PF05159">
    <property type="entry name" value="Capsule_synth"/>
    <property type="match status" value="1"/>
</dbReference>
<dbReference type="KEGG" id="spph:KFK14_15065"/>
<dbReference type="Proteomes" id="UP000681425">
    <property type="component" value="Chromosome"/>
</dbReference>
<proteinExistence type="predicted"/>
<accession>A0A975K4J3</accession>
<dbReference type="CDD" id="cd16441">
    <property type="entry name" value="beta_Kdo_transferase_KpsS"/>
    <property type="match status" value="1"/>
</dbReference>
<reference evidence="1" key="1">
    <citation type="submission" date="2021-04" db="EMBL/GenBank/DDBJ databases">
        <title>Isolation of p-tert-butylphenol degrading bacteria Sphingobium phenoxybenzoativorans Tas13 from active sludge.</title>
        <authorList>
            <person name="Li Y."/>
        </authorList>
    </citation>
    <scope>NUCLEOTIDE SEQUENCE</scope>
    <source>
        <strain evidence="1">Tas13</strain>
    </source>
</reference>
<dbReference type="InterPro" id="IPR007833">
    <property type="entry name" value="Capsule_polysaccharide_synth"/>
</dbReference>
<organism evidence="1 2">
    <name type="scientific">Sphingobium phenoxybenzoativorans</name>
    <dbReference type="NCBI Taxonomy" id="1592790"/>
    <lineage>
        <taxon>Bacteria</taxon>
        <taxon>Pseudomonadati</taxon>
        <taxon>Pseudomonadota</taxon>
        <taxon>Alphaproteobacteria</taxon>
        <taxon>Sphingomonadales</taxon>
        <taxon>Sphingomonadaceae</taxon>
        <taxon>Sphingobium</taxon>
    </lineage>
</organism>
<dbReference type="GO" id="GO:0000271">
    <property type="term" value="P:polysaccharide biosynthetic process"/>
    <property type="evidence" value="ECO:0007669"/>
    <property type="project" value="InterPro"/>
</dbReference>
<dbReference type="RefSeq" id="WP_212608212.1">
    <property type="nucleotide sequence ID" value="NZ_CP073910.1"/>
</dbReference>
<name>A0A975K4J3_9SPHN</name>
<dbReference type="GO" id="GO:0015774">
    <property type="term" value="P:polysaccharide transport"/>
    <property type="evidence" value="ECO:0007669"/>
    <property type="project" value="InterPro"/>
</dbReference>
<dbReference type="EMBL" id="CP073910">
    <property type="protein sequence ID" value="QUT04382.1"/>
    <property type="molecule type" value="Genomic_DNA"/>
</dbReference>
<evidence type="ECO:0000313" key="2">
    <source>
        <dbReference type="Proteomes" id="UP000681425"/>
    </source>
</evidence>
<dbReference type="AlphaFoldDB" id="A0A975K4J3"/>
<gene>
    <name evidence="1" type="ORF">KFK14_15065</name>
</gene>
<keyword evidence="2" id="KW-1185">Reference proteome</keyword>